<dbReference type="OrthoDB" id="6140722at2759"/>
<accession>A0A8B6DGH4</accession>
<name>A0A8B6DGH4_MYTGA</name>
<sequence>MERSRESILDGFQFQNSDTYWEFRRLLERRPPSRFSDGLSREARMVIDQLKEESKTCNTAQTSDEHSHNYTDRRYSNLKPAKTKVKSDEPRKKKSVTYTDSLEKSALRLDRDITDPNFNEKNLRKRSLGGGPVQSAMETIEIVNALEPTETTEDDFAIEEMAKHNSVEKCIVWMEVNDNKDDSESIAGAVAE</sequence>
<evidence type="ECO:0000256" key="1">
    <source>
        <dbReference type="SAM" id="MobiDB-lite"/>
    </source>
</evidence>
<keyword evidence="3" id="KW-1185">Reference proteome</keyword>
<feature type="region of interest" description="Disordered" evidence="1">
    <location>
        <begin position="53"/>
        <end position="97"/>
    </location>
</feature>
<dbReference type="AlphaFoldDB" id="A0A8B6DGH4"/>
<proteinExistence type="predicted"/>
<dbReference type="Proteomes" id="UP000596742">
    <property type="component" value="Unassembled WGS sequence"/>
</dbReference>
<dbReference type="EMBL" id="UYJE01003370">
    <property type="protein sequence ID" value="VDI18609.1"/>
    <property type="molecule type" value="Genomic_DNA"/>
</dbReference>
<protein>
    <submittedName>
        <fullName evidence="2">Uncharacterized protein</fullName>
    </submittedName>
</protein>
<comment type="caution">
    <text evidence="2">The sequence shown here is derived from an EMBL/GenBank/DDBJ whole genome shotgun (WGS) entry which is preliminary data.</text>
</comment>
<reference evidence="2" key="1">
    <citation type="submission" date="2018-11" db="EMBL/GenBank/DDBJ databases">
        <authorList>
            <person name="Alioto T."/>
            <person name="Alioto T."/>
        </authorList>
    </citation>
    <scope>NUCLEOTIDE SEQUENCE</scope>
</reference>
<organism evidence="2 3">
    <name type="scientific">Mytilus galloprovincialis</name>
    <name type="common">Mediterranean mussel</name>
    <dbReference type="NCBI Taxonomy" id="29158"/>
    <lineage>
        <taxon>Eukaryota</taxon>
        <taxon>Metazoa</taxon>
        <taxon>Spiralia</taxon>
        <taxon>Lophotrochozoa</taxon>
        <taxon>Mollusca</taxon>
        <taxon>Bivalvia</taxon>
        <taxon>Autobranchia</taxon>
        <taxon>Pteriomorphia</taxon>
        <taxon>Mytilida</taxon>
        <taxon>Mytiloidea</taxon>
        <taxon>Mytilidae</taxon>
        <taxon>Mytilinae</taxon>
        <taxon>Mytilus</taxon>
    </lineage>
</organism>
<evidence type="ECO:0000313" key="3">
    <source>
        <dbReference type="Proteomes" id="UP000596742"/>
    </source>
</evidence>
<feature type="compositionally biased region" description="Basic and acidic residues" evidence="1">
    <location>
        <begin position="63"/>
        <end position="75"/>
    </location>
</feature>
<evidence type="ECO:0000313" key="2">
    <source>
        <dbReference type="EMBL" id="VDI18609.1"/>
    </source>
</evidence>
<gene>
    <name evidence="2" type="ORF">MGAL_10B088867</name>
</gene>